<dbReference type="InterPro" id="IPR011004">
    <property type="entry name" value="Trimer_LpxA-like_sf"/>
</dbReference>
<dbReference type="InterPro" id="IPR050179">
    <property type="entry name" value="Trans_hexapeptide_repeat"/>
</dbReference>
<reference evidence="3 4" key="1">
    <citation type="submission" date="2019-03" db="EMBL/GenBank/DDBJ databases">
        <title>Genomics of glacier-inhabiting Cryobacterium strains.</title>
        <authorList>
            <person name="Liu Q."/>
            <person name="Xin Y.-H."/>
        </authorList>
    </citation>
    <scope>NUCLEOTIDE SEQUENCE [LARGE SCALE GENOMIC DNA]</scope>
    <source>
        <strain evidence="3 4">Sr47</strain>
    </source>
</reference>
<accession>A0A4R8UCF0</accession>
<evidence type="ECO:0000313" key="3">
    <source>
        <dbReference type="EMBL" id="TFB47790.1"/>
    </source>
</evidence>
<evidence type="ECO:0000313" key="4">
    <source>
        <dbReference type="Proteomes" id="UP000297866"/>
    </source>
</evidence>
<dbReference type="Pfam" id="PF00132">
    <property type="entry name" value="Hexapep"/>
    <property type="match status" value="1"/>
</dbReference>
<protein>
    <submittedName>
        <fullName evidence="3">Acyltransferase</fullName>
    </submittedName>
</protein>
<dbReference type="InterPro" id="IPR018357">
    <property type="entry name" value="Hexapep_transf_CS"/>
</dbReference>
<dbReference type="GO" id="GO:0016746">
    <property type="term" value="F:acyltransferase activity"/>
    <property type="evidence" value="ECO:0007669"/>
    <property type="project" value="UniProtKB-KW"/>
</dbReference>
<dbReference type="CDD" id="cd04647">
    <property type="entry name" value="LbH_MAT_like"/>
    <property type="match status" value="1"/>
</dbReference>
<dbReference type="PANTHER" id="PTHR43300:SF11">
    <property type="entry name" value="ACETYLTRANSFERASE RV3034C-RELATED"/>
    <property type="match status" value="1"/>
</dbReference>
<keyword evidence="1 3" id="KW-0808">Transferase</keyword>
<dbReference type="InterPro" id="IPR001451">
    <property type="entry name" value="Hexapep"/>
</dbReference>
<sequence>MPSLRDPLSHCQGDDEYATKEMKAAMLKKLKVAYWRRRTIRQNVTVGDRFVFGTDSVVWAPRSLDIGNNVSLGSNVRIEVDGKIGDDVLIANGVGIVGREDHDMGQVGVSIRDSRWVGRHADDMSHETIVGSDVWIGYAATVLSGVTIGDSSIVGAGSVVTKDIPANSIAVGNPARVIGARFDQESFTRHWAALHQAGIARMTP</sequence>
<dbReference type="PANTHER" id="PTHR43300">
    <property type="entry name" value="ACETYLTRANSFERASE"/>
    <property type="match status" value="1"/>
</dbReference>
<gene>
    <name evidence="3" type="ORF">E3O23_14370</name>
</gene>
<dbReference type="SUPFAM" id="SSF51161">
    <property type="entry name" value="Trimeric LpxA-like enzymes"/>
    <property type="match status" value="1"/>
</dbReference>
<keyword evidence="2" id="KW-0677">Repeat</keyword>
<dbReference type="AlphaFoldDB" id="A0A4R8UCF0"/>
<name>A0A4R8UCF0_9MICO</name>
<dbReference type="Proteomes" id="UP000297866">
    <property type="component" value="Unassembled WGS sequence"/>
</dbReference>
<evidence type="ECO:0000256" key="2">
    <source>
        <dbReference type="ARBA" id="ARBA00022737"/>
    </source>
</evidence>
<organism evidence="3 4">
    <name type="scientific">Cryobacterium tagatosivorans</name>
    <dbReference type="NCBI Taxonomy" id="1259199"/>
    <lineage>
        <taxon>Bacteria</taxon>
        <taxon>Bacillati</taxon>
        <taxon>Actinomycetota</taxon>
        <taxon>Actinomycetes</taxon>
        <taxon>Micrococcales</taxon>
        <taxon>Microbacteriaceae</taxon>
        <taxon>Cryobacterium</taxon>
    </lineage>
</organism>
<dbReference type="PROSITE" id="PS00101">
    <property type="entry name" value="HEXAPEP_TRANSFERASES"/>
    <property type="match status" value="1"/>
</dbReference>
<keyword evidence="4" id="KW-1185">Reference proteome</keyword>
<proteinExistence type="predicted"/>
<dbReference type="OrthoDB" id="2643438at2"/>
<keyword evidence="3" id="KW-0012">Acyltransferase</keyword>
<comment type="caution">
    <text evidence="3">The sequence shown here is derived from an EMBL/GenBank/DDBJ whole genome shotgun (WGS) entry which is preliminary data.</text>
</comment>
<dbReference type="EMBL" id="SOEZ01000070">
    <property type="protein sequence ID" value="TFB47790.1"/>
    <property type="molecule type" value="Genomic_DNA"/>
</dbReference>
<dbReference type="Gene3D" id="2.160.10.10">
    <property type="entry name" value="Hexapeptide repeat proteins"/>
    <property type="match status" value="1"/>
</dbReference>
<evidence type="ECO:0000256" key="1">
    <source>
        <dbReference type="ARBA" id="ARBA00022679"/>
    </source>
</evidence>